<dbReference type="Proteomes" id="UP001271007">
    <property type="component" value="Unassembled WGS sequence"/>
</dbReference>
<accession>A0AAJ0DQ77</accession>
<organism evidence="1 2">
    <name type="scientific">Extremus antarcticus</name>
    <dbReference type="NCBI Taxonomy" id="702011"/>
    <lineage>
        <taxon>Eukaryota</taxon>
        <taxon>Fungi</taxon>
        <taxon>Dikarya</taxon>
        <taxon>Ascomycota</taxon>
        <taxon>Pezizomycotina</taxon>
        <taxon>Dothideomycetes</taxon>
        <taxon>Dothideomycetidae</taxon>
        <taxon>Mycosphaerellales</taxon>
        <taxon>Extremaceae</taxon>
        <taxon>Extremus</taxon>
    </lineage>
</organism>
<protein>
    <submittedName>
        <fullName evidence="1">Uncharacterized protein</fullName>
    </submittedName>
</protein>
<name>A0AAJ0DQ77_9PEZI</name>
<dbReference type="EMBL" id="JAWDJX010000011">
    <property type="protein sequence ID" value="KAK3054725.1"/>
    <property type="molecule type" value="Genomic_DNA"/>
</dbReference>
<gene>
    <name evidence="1" type="ORF">LTR09_004454</name>
</gene>
<reference evidence="1" key="1">
    <citation type="submission" date="2023-04" db="EMBL/GenBank/DDBJ databases">
        <title>Black Yeasts Isolated from many extreme environments.</title>
        <authorList>
            <person name="Coleine C."/>
            <person name="Stajich J.E."/>
            <person name="Selbmann L."/>
        </authorList>
    </citation>
    <scope>NUCLEOTIDE SEQUENCE</scope>
    <source>
        <strain evidence="1">CCFEE 5312</strain>
    </source>
</reference>
<sequence length="304" mass="34075">MSSPPQPATACFTTDFDPDETPIPYRGLGGIGNEGRINRMLVTHDAIRDTSFSATLQRVHYGTYQSRPACLVVLDCAFHFPPRALSRYICASIKLAFRHATDPTDPKVRSPDVSHDPAVVNLAPKEVYGIVTTVEQKYVRDVTIPLMFESPIGLSTGIEGHIGTERSGTQDNRMELHGCLLYSDDHDEAYGAAWSMYENPAHRDGILRSLRLALVLCHAVAQPMWMKVIVKPSVQFSVNPERWFGKNEVFATLLQKNDEPVLLDGKTSKSSDGTQISYNEFSSGKFPWMKVLWWPEEYKMHGVE</sequence>
<proteinExistence type="predicted"/>
<evidence type="ECO:0000313" key="1">
    <source>
        <dbReference type="EMBL" id="KAK3054725.1"/>
    </source>
</evidence>
<keyword evidence="2" id="KW-1185">Reference proteome</keyword>
<evidence type="ECO:0000313" key="2">
    <source>
        <dbReference type="Proteomes" id="UP001271007"/>
    </source>
</evidence>
<comment type="caution">
    <text evidence="1">The sequence shown here is derived from an EMBL/GenBank/DDBJ whole genome shotgun (WGS) entry which is preliminary data.</text>
</comment>
<dbReference type="AlphaFoldDB" id="A0AAJ0DQ77"/>